<dbReference type="GO" id="GO:0022857">
    <property type="term" value="F:transmembrane transporter activity"/>
    <property type="evidence" value="ECO:0007669"/>
    <property type="project" value="InterPro"/>
</dbReference>
<dbReference type="Gene3D" id="3.40.190.10">
    <property type="entry name" value="Periplasmic binding protein-like II"/>
    <property type="match status" value="1"/>
</dbReference>
<accession>A0AAE4QVK6</accession>
<name>A0AAE4QVK6_9ACTN</name>
<dbReference type="RefSeq" id="WP_317468428.1">
    <property type="nucleotide sequence ID" value="NZ_JAWLKJ010000001.1"/>
</dbReference>
<dbReference type="InterPro" id="IPR007210">
    <property type="entry name" value="ABC_Gly_betaine_transp_sub-bd"/>
</dbReference>
<dbReference type="Pfam" id="PF04069">
    <property type="entry name" value="OpuAC"/>
    <property type="match status" value="1"/>
</dbReference>
<sequence length="328" mass="34929">MAGRLSLEVIRADRRGRGEEGRGRMLRTGDRAGRCAMVLAGVGAMALSGCQAQSSIVPAHRDDPVVVVETASFGEVEIVGHIYGNALVRSGSRVTARPQAGTQDEVVESVVTGEATFTIGFTGELLRTFDENSTEVEADEVYTAMMAALPEGVTAADPAPAEDAPVYAVTRHTSESRGLRTMSDLVGRCGEFTLGAREEALADRELATSVGTTYDCGFGRRVALEPNPRAVFDALREGEIGVGLVQSADPVLHPEDIVALDDDEDAVLAQHLVPVFRKGSLSEDQLALVNRISGELTTEDVRELLLGVEFGSATPVALANYWLDEHGY</sequence>
<organism evidence="2 3">
    <name type="scientific">Dietzia maris</name>
    <dbReference type="NCBI Taxonomy" id="37915"/>
    <lineage>
        <taxon>Bacteria</taxon>
        <taxon>Bacillati</taxon>
        <taxon>Actinomycetota</taxon>
        <taxon>Actinomycetes</taxon>
        <taxon>Mycobacteriales</taxon>
        <taxon>Dietziaceae</taxon>
        <taxon>Dietzia</taxon>
    </lineage>
</organism>
<reference evidence="2" key="1">
    <citation type="submission" date="2023-10" db="EMBL/GenBank/DDBJ databases">
        <title>Development of a sustainable strategy for remediation of hydrocarbon-contaminated territories based on the waste exchange concept.</title>
        <authorList>
            <person name="Krivoruchko A."/>
        </authorList>
    </citation>
    <scope>NUCLEOTIDE SEQUENCE</scope>
    <source>
        <strain evidence="2">IEGM 1175</strain>
    </source>
</reference>
<feature type="domain" description="ABC-type glycine betaine transport system substrate-binding" evidence="1">
    <location>
        <begin position="66"/>
        <end position="325"/>
    </location>
</feature>
<evidence type="ECO:0000259" key="1">
    <source>
        <dbReference type="Pfam" id="PF04069"/>
    </source>
</evidence>
<dbReference type="EMBL" id="JAWLKJ010000001">
    <property type="protein sequence ID" value="MDV6297963.1"/>
    <property type="molecule type" value="Genomic_DNA"/>
</dbReference>
<dbReference type="Proteomes" id="UP001185873">
    <property type="component" value="Unassembled WGS sequence"/>
</dbReference>
<dbReference type="AlphaFoldDB" id="A0AAE4QVK6"/>
<protein>
    <submittedName>
        <fullName evidence="2">Glycine betaine ABC transporter substrate-binding protein</fullName>
    </submittedName>
</protein>
<dbReference type="GO" id="GO:0043190">
    <property type="term" value="C:ATP-binding cassette (ABC) transporter complex"/>
    <property type="evidence" value="ECO:0007669"/>
    <property type="project" value="InterPro"/>
</dbReference>
<comment type="caution">
    <text evidence="2">The sequence shown here is derived from an EMBL/GenBank/DDBJ whole genome shotgun (WGS) entry which is preliminary data.</text>
</comment>
<evidence type="ECO:0000313" key="2">
    <source>
        <dbReference type="EMBL" id="MDV6297963.1"/>
    </source>
</evidence>
<dbReference type="SUPFAM" id="SSF53850">
    <property type="entry name" value="Periplasmic binding protein-like II"/>
    <property type="match status" value="1"/>
</dbReference>
<gene>
    <name evidence="2" type="ORF">R3P82_02445</name>
</gene>
<dbReference type="Gene3D" id="3.40.190.120">
    <property type="entry name" value="Osmoprotection protein (prox), domain 2"/>
    <property type="match status" value="1"/>
</dbReference>
<proteinExistence type="predicted"/>
<evidence type="ECO:0000313" key="3">
    <source>
        <dbReference type="Proteomes" id="UP001185873"/>
    </source>
</evidence>